<evidence type="ECO:0000256" key="1">
    <source>
        <dbReference type="SAM" id="Coils"/>
    </source>
</evidence>
<proteinExistence type="predicted"/>
<dbReference type="EMBL" id="CAUYUJ010014149">
    <property type="protein sequence ID" value="CAK0837393.1"/>
    <property type="molecule type" value="Genomic_DNA"/>
</dbReference>
<gene>
    <name evidence="3" type="ORF">PCOR1329_LOCUS33599</name>
</gene>
<keyword evidence="4" id="KW-1185">Reference proteome</keyword>
<evidence type="ECO:0000313" key="4">
    <source>
        <dbReference type="Proteomes" id="UP001189429"/>
    </source>
</evidence>
<dbReference type="PANTHER" id="PTHR16275">
    <property type="entry name" value="COILED-COIL DOMAIN-CONTAINING PROTEIN 40"/>
    <property type="match status" value="1"/>
</dbReference>
<evidence type="ECO:0000313" key="3">
    <source>
        <dbReference type="EMBL" id="CAK0837393.1"/>
    </source>
</evidence>
<protein>
    <recommendedName>
        <fullName evidence="5">Cilia- and flagella-associated protein 157</fullName>
    </recommendedName>
</protein>
<organism evidence="3 4">
    <name type="scientific">Prorocentrum cordatum</name>
    <dbReference type="NCBI Taxonomy" id="2364126"/>
    <lineage>
        <taxon>Eukaryota</taxon>
        <taxon>Sar</taxon>
        <taxon>Alveolata</taxon>
        <taxon>Dinophyceae</taxon>
        <taxon>Prorocentrales</taxon>
        <taxon>Prorocentraceae</taxon>
        <taxon>Prorocentrum</taxon>
    </lineage>
</organism>
<evidence type="ECO:0008006" key="5">
    <source>
        <dbReference type="Google" id="ProtNLM"/>
    </source>
</evidence>
<evidence type="ECO:0000256" key="2">
    <source>
        <dbReference type="SAM" id="MobiDB-lite"/>
    </source>
</evidence>
<dbReference type="InterPro" id="IPR037386">
    <property type="entry name" value="CCDC40"/>
</dbReference>
<feature type="compositionally biased region" description="Basic and acidic residues" evidence="2">
    <location>
        <begin position="214"/>
        <end position="254"/>
    </location>
</feature>
<feature type="coiled-coil region" evidence="1">
    <location>
        <begin position="33"/>
        <end position="179"/>
    </location>
</feature>
<comment type="caution">
    <text evidence="3">The sequence shown here is derived from an EMBL/GenBank/DDBJ whole genome shotgun (WGS) entry which is preliminary data.</text>
</comment>
<feature type="region of interest" description="Disordered" evidence="2">
    <location>
        <begin position="199"/>
        <end position="271"/>
    </location>
</feature>
<name>A0ABN9SXT4_9DINO</name>
<dbReference type="PANTHER" id="PTHR16275:SF8">
    <property type="entry name" value="COILED-COIL DOMAIN-CONTAINING PROTEIN 40"/>
    <property type="match status" value="1"/>
</dbReference>
<keyword evidence="1" id="KW-0175">Coiled coil</keyword>
<dbReference type="Proteomes" id="UP001189429">
    <property type="component" value="Unassembled WGS sequence"/>
</dbReference>
<accession>A0ABN9SXT4</accession>
<reference evidence="3" key="1">
    <citation type="submission" date="2023-10" db="EMBL/GenBank/DDBJ databases">
        <authorList>
            <person name="Chen Y."/>
            <person name="Shah S."/>
            <person name="Dougan E. K."/>
            <person name="Thang M."/>
            <person name="Chan C."/>
        </authorList>
    </citation>
    <scope>NUCLEOTIDE SEQUENCE [LARGE SCALE GENOMIC DNA]</scope>
</reference>
<sequence>MKAEIQERRRATYKAEDDIKSKEKVKIKQDILIDKMNEDVKRLNEQKALLDAQLAAQKQETEAATQTLREAGKEMEAIEFEKRQLTSQWRSSLLGMQRRDEALGDVLKAMEELAEEELAIDNELAGLKNSTRQEQERNEQITALKDRNDKEMQFLQTQMQNHKQEREKLMETFTMLKQTMDSHSQDPETQQVKVQLKAQEMQQAAMDRTQQMRVHQETKKLVQKIDEQTSEHTTSDRENNSKKRIKKIQEETRPSLRRRSRTKTCTTRSRG</sequence>